<proteinExistence type="inferred from homology"/>
<dbReference type="PROSITE" id="PS00111">
    <property type="entry name" value="PGLYCERATE_KINASE"/>
    <property type="match status" value="1"/>
</dbReference>
<dbReference type="Proteomes" id="UP000004980">
    <property type="component" value="Unassembled WGS sequence"/>
</dbReference>
<dbReference type="EC" id="2.7.2.3" evidence="4 9"/>
<dbReference type="PANTHER" id="PTHR11406:SF23">
    <property type="entry name" value="PHOSPHOGLYCERATE KINASE 1, CHLOROPLASTIC-RELATED"/>
    <property type="match status" value="1"/>
</dbReference>
<name>A0ABN0FNU8_9BURK</name>
<evidence type="ECO:0000256" key="3">
    <source>
        <dbReference type="ARBA" id="ARBA00011245"/>
    </source>
</evidence>
<accession>A0ABN0FNU8</accession>
<reference evidence="10 11" key="1">
    <citation type="journal article" date="2012" name="J. Bacteriol.">
        <title>Draft Genome Sequence of the Soil Bacterium Burkholderia terrae Strain BS001, Which Interacts with Fungal Surface Structures.</title>
        <authorList>
            <person name="Nazir R."/>
            <person name="Hansen M.A."/>
            <person name="Sorensen S."/>
            <person name="van Elsas J.D."/>
        </authorList>
    </citation>
    <scope>NUCLEOTIDE SEQUENCE [LARGE SCALE GENOMIC DNA]</scope>
    <source>
        <strain evidence="10 11">BS001</strain>
    </source>
</reference>
<keyword evidence="7 9" id="KW-0418">Kinase</keyword>
<dbReference type="InterPro" id="IPR015911">
    <property type="entry name" value="Phosphoglycerate_kinase_CS"/>
</dbReference>
<keyword evidence="5 9" id="KW-0808">Transferase</keyword>
<keyword evidence="8" id="KW-0067">ATP-binding</keyword>
<dbReference type="InterPro" id="IPR001576">
    <property type="entry name" value="Phosphoglycerate_kinase"/>
</dbReference>
<sequence>MPMTQVLSLTNLIAQGKLSGKRVFIRADLNVPQDDAGNITEDTRIRASVPAIKSALDAGAAVMVTSHLGRPTEGDFKPEDSLAPVAKRLAELLGRDVPLVQNWVENGVNVAPGQ</sequence>
<dbReference type="SUPFAM" id="SSF53748">
    <property type="entry name" value="Phosphoglycerate kinase"/>
    <property type="match status" value="1"/>
</dbReference>
<evidence type="ECO:0000256" key="8">
    <source>
        <dbReference type="ARBA" id="ARBA00022840"/>
    </source>
</evidence>
<evidence type="ECO:0000256" key="7">
    <source>
        <dbReference type="ARBA" id="ARBA00022777"/>
    </source>
</evidence>
<comment type="catalytic activity">
    <reaction evidence="1 9">
        <text>(2R)-3-phosphoglycerate + ATP = (2R)-3-phospho-glyceroyl phosphate + ADP</text>
        <dbReference type="Rhea" id="RHEA:14801"/>
        <dbReference type="ChEBI" id="CHEBI:30616"/>
        <dbReference type="ChEBI" id="CHEBI:57604"/>
        <dbReference type="ChEBI" id="CHEBI:58272"/>
        <dbReference type="ChEBI" id="CHEBI:456216"/>
        <dbReference type="EC" id="2.7.2.3"/>
    </reaction>
</comment>
<dbReference type="GO" id="GO:0004618">
    <property type="term" value="F:phosphoglycerate kinase activity"/>
    <property type="evidence" value="ECO:0007669"/>
    <property type="project" value="UniProtKB-EC"/>
</dbReference>
<feature type="non-terminal residue" evidence="10">
    <location>
        <position position="114"/>
    </location>
</feature>
<keyword evidence="6" id="KW-0547">Nucleotide-binding</keyword>
<comment type="caution">
    <text evidence="10">The sequence shown here is derived from an EMBL/GenBank/DDBJ whole genome shotgun (WGS) entry which is preliminary data.</text>
</comment>
<evidence type="ECO:0000313" key="11">
    <source>
        <dbReference type="Proteomes" id="UP000004980"/>
    </source>
</evidence>
<keyword evidence="11" id="KW-1185">Reference proteome</keyword>
<evidence type="ECO:0000256" key="5">
    <source>
        <dbReference type="ARBA" id="ARBA00022679"/>
    </source>
</evidence>
<dbReference type="PRINTS" id="PR00477">
    <property type="entry name" value="PHGLYCKINASE"/>
</dbReference>
<comment type="subunit">
    <text evidence="3">Monomer.</text>
</comment>
<dbReference type="InterPro" id="IPR036043">
    <property type="entry name" value="Phosphoglycerate_kinase_sf"/>
</dbReference>
<dbReference type="PANTHER" id="PTHR11406">
    <property type="entry name" value="PHOSPHOGLYCERATE KINASE"/>
    <property type="match status" value="1"/>
</dbReference>
<evidence type="ECO:0000256" key="4">
    <source>
        <dbReference type="ARBA" id="ARBA00013061"/>
    </source>
</evidence>
<evidence type="ECO:0000256" key="2">
    <source>
        <dbReference type="ARBA" id="ARBA00008982"/>
    </source>
</evidence>
<evidence type="ECO:0000313" key="10">
    <source>
        <dbReference type="EMBL" id="EIN00504.1"/>
    </source>
</evidence>
<gene>
    <name evidence="10" type="primary">pgk</name>
    <name evidence="10" type="ORF">WQE_13866</name>
</gene>
<dbReference type="EMBL" id="AKAU01000078">
    <property type="protein sequence ID" value="EIN00504.1"/>
    <property type="molecule type" value="Genomic_DNA"/>
</dbReference>
<organism evidence="10 11">
    <name type="scientific">Paraburkholderia hospita</name>
    <dbReference type="NCBI Taxonomy" id="169430"/>
    <lineage>
        <taxon>Bacteria</taxon>
        <taxon>Pseudomonadati</taxon>
        <taxon>Pseudomonadota</taxon>
        <taxon>Betaproteobacteria</taxon>
        <taxon>Burkholderiales</taxon>
        <taxon>Burkholderiaceae</taxon>
        <taxon>Paraburkholderia</taxon>
    </lineage>
</organism>
<dbReference type="InterPro" id="IPR015824">
    <property type="entry name" value="Phosphoglycerate_kinase_N"/>
</dbReference>
<evidence type="ECO:0000256" key="9">
    <source>
        <dbReference type="RuleBase" id="RU000532"/>
    </source>
</evidence>
<dbReference type="Gene3D" id="3.40.50.1260">
    <property type="entry name" value="Phosphoglycerate kinase, N-terminal domain"/>
    <property type="match status" value="1"/>
</dbReference>
<evidence type="ECO:0000256" key="6">
    <source>
        <dbReference type="ARBA" id="ARBA00022741"/>
    </source>
</evidence>
<comment type="similarity">
    <text evidence="2 9">Belongs to the phosphoglycerate kinase family.</text>
</comment>
<protein>
    <recommendedName>
        <fullName evidence="4 9">Phosphoglycerate kinase</fullName>
        <ecNumber evidence="4 9">2.7.2.3</ecNumber>
    </recommendedName>
</protein>
<evidence type="ECO:0000256" key="1">
    <source>
        <dbReference type="ARBA" id="ARBA00000642"/>
    </source>
</evidence>
<dbReference type="Pfam" id="PF00162">
    <property type="entry name" value="PGK"/>
    <property type="match status" value="1"/>
</dbReference>